<organism evidence="1 2">
    <name type="scientific">Leptolyngbya boryana NIES-2135</name>
    <dbReference type="NCBI Taxonomy" id="1973484"/>
    <lineage>
        <taxon>Bacteria</taxon>
        <taxon>Bacillati</taxon>
        <taxon>Cyanobacteriota</taxon>
        <taxon>Cyanophyceae</taxon>
        <taxon>Leptolyngbyales</taxon>
        <taxon>Leptolyngbyaceae</taxon>
        <taxon>Leptolyngbya group</taxon>
        <taxon>Leptolyngbya</taxon>
    </lineage>
</organism>
<keyword evidence="2" id="KW-1185">Reference proteome</keyword>
<dbReference type="Proteomes" id="UP000217895">
    <property type="component" value="Plasmid Plasmid2 dna"/>
</dbReference>
<proteinExistence type="predicted"/>
<gene>
    <name evidence="1" type="ORF">NIES2135_64640</name>
</gene>
<protein>
    <submittedName>
        <fullName evidence="1">Uncharacterized protein</fullName>
    </submittedName>
</protein>
<accession>A0A1Z4JSC8</accession>
<evidence type="ECO:0000313" key="1">
    <source>
        <dbReference type="EMBL" id="BAY59587.1"/>
    </source>
</evidence>
<dbReference type="EMBL" id="AP018205">
    <property type="protein sequence ID" value="BAY59587.1"/>
    <property type="molecule type" value="Genomic_DNA"/>
</dbReference>
<reference evidence="1 2" key="1">
    <citation type="submission" date="2017-06" db="EMBL/GenBank/DDBJ databases">
        <title>Genome sequencing of cyanobaciteial culture collection at National Institute for Environmental Studies (NIES).</title>
        <authorList>
            <person name="Hirose Y."/>
            <person name="Shimura Y."/>
            <person name="Fujisawa T."/>
            <person name="Nakamura Y."/>
            <person name="Kawachi M."/>
        </authorList>
    </citation>
    <scope>NUCLEOTIDE SEQUENCE [LARGE SCALE GENOMIC DNA]</scope>
    <source>
        <strain evidence="1 2">NIES-2135</strain>
        <plasmid evidence="2">Plasmid Plasmid2 dna</plasmid>
    </source>
</reference>
<evidence type="ECO:0000313" key="2">
    <source>
        <dbReference type="Proteomes" id="UP000217895"/>
    </source>
</evidence>
<keyword evidence="1" id="KW-0614">Plasmid</keyword>
<dbReference type="AlphaFoldDB" id="A0A1Z4JSC8"/>
<geneLocation type="plasmid" evidence="1">
    <name>plasmid2</name>
</geneLocation>
<name>A0A1Z4JSC8_LEPBY</name>
<sequence>MMQVRSSRAAFLLILSPAHYFALLNSGKLVRKRLTKFGDLA</sequence>